<dbReference type="Pfam" id="PF05145">
    <property type="entry name" value="AbrB"/>
    <property type="match status" value="1"/>
</dbReference>
<feature type="transmembrane region" description="Helical" evidence="1">
    <location>
        <begin position="321"/>
        <end position="339"/>
    </location>
</feature>
<comment type="caution">
    <text evidence="2">The sequence shown here is derived from an EMBL/GenBank/DDBJ whole genome shotgun (WGS) entry which is preliminary data.</text>
</comment>
<feature type="transmembrane region" description="Helical" evidence="1">
    <location>
        <begin position="92"/>
        <end position="110"/>
    </location>
</feature>
<dbReference type="EMBL" id="JBHLVX010000060">
    <property type="protein sequence ID" value="MFC0269590.1"/>
    <property type="molecule type" value="Genomic_DNA"/>
</dbReference>
<evidence type="ECO:0000313" key="3">
    <source>
        <dbReference type="Proteomes" id="UP001589814"/>
    </source>
</evidence>
<feature type="transmembrane region" description="Helical" evidence="1">
    <location>
        <begin position="189"/>
        <end position="205"/>
    </location>
</feature>
<name>A0ABV6G7S0_9GAMM</name>
<reference evidence="2 3" key="1">
    <citation type="submission" date="2024-09" db="EMBL/GenBank/DDBJ databases">
        <authorList>
            <person name="Sun Q."/>
            <person name="Mori K."/>
        </authorList>
    </citation>
    <scope>NUCLEOTIDE SEQUENCE [LARGE SCALE GENOMIC DNA]</scope>
    <source>
        <strain evidence="2 3">CCM 7415</strain>
    </source>
</reference>
<dbReference type="InterPro" id="IPR007820">
    <property type="entry name" value="AbrB_fam"/>
</dbReference>
<feature type="transmembrane region" description="Helical" evidence="1">
    <location>
        <begin position="12"/>
        <end position="30"/>
    </location>
</feature>
<feature type="transmembrane region" description="Helical" evidence="1">
    <location>
        <begin position="36"/>
        <end position="56"/>
    </location>
</feature>
<protein>
    <submittedName>
        <fullName evidence="2">AbrB family transcriptional regulator</fullName>
    </submittedName>
</protein>
<feature type="transmembrane region" description="Helical" evidence="1">
    <location>
        <begin position="212"/>
        <end position="230"/>
    </location>
</feature>
<keyword evidence="3" id="KW-1185">Reference proteome</keyword>
<dbReference type="Proteomes" id="UP001589814">
    <property type="component" value="Unassembled WGS sequence"/>
</dbReference>
<feature type="transmembrane region" description="Helical" evidence="1">
    <location>
        <begin position="268"/>
        <end position="288"/>
    </location>
</feature>
<organism evidence="2 3">
    <name type="scientific">Kushneria aurantia</name>
    <dbReference type="NCBI Taxonomy" id="504092"/>
    <lineage>
        <taxon>Bacteria</taxon>
        <taxon>Pseudomonadati</taxon>
        <taxon>Pseudomonadota</taxon>
        <taxon>Gammaproteobacteria</taxon>
        <taxon>Oceanospirillales</taxon>
        <taxon>Halomonadaceae</taxon>
        <taxon>Kushneria</taxon>
    </lineage>
</organism>
<evidence type="ECO:0000256" key="1">
    <source>
        <dbReference type="SAM" id="Phobius"/>
    </source>
</evidence>
<dbReference type="PIRSF" id="PIRSF038991">
    <property type="entry name" value="Protein_AbrB"/>
    <property type="match status" value="1"/>
</dbReference>
<keyword evidence="1" id="KW-0812">Transmembrane</keyword>
<keyword evidence="1" id="KW-1133">Transmembrane helix</keyword>
<dbReference type="NCBIfam" id="TIGR03082">
    <property type="entry name" value="Gneg_AbrB_dup"/>
    <property type="match status" value="2"/>
</dbReference>
<feature type="transmembrane region" description="Helical" evidence="1">
    <location>
        <begin position="68"/>
        <end position="86"/>
    </location>
</feature>
<sequence length="354" mass="36836">MTLPAVPSSALRWSALMLCCALASLLLQFLNMPAGALIGPMGVSILFGIFVGRLALPRVLFKSGQGVIGLLIAQSMTLSVLSTILAEWPAMLLATAITLALSTVVGIGLVRYGGLPGTTAAWGTTPGAASAMVLMAEEANADPRIVAAMQYVRVISVVLAGALVSHWLGVSPSAAQADNGPQWLPAHPAGLAASAALLLVGVTLCDRLLPAGALLGPMFLGSLVQLSGVIELEVPLPVLEIAYACIGIYVGLRFDRETVRNVMHAFKWMLLASLLLIACCALSALLLVKLMQSDFLTLYLATSPGGLDAMTIIALETNADVAIVAALQVLRLFVVILIGPSMARFVARFARDNG</sequence>
<evidence type="ECO:0000313" key="2">
    <source>
        <dbReference type="EMBL" id="MFC0269590.1"/>
    </source>
</evidence>
<gene>
    <name evidence="2" type="ORF">ACFFHW_16605</name>
</gene>
<accession>A0ABV6G7S0</accession>
<dbReference type="PANTHER" id="PTHR38457:SF1">
    <property type="entry name" value="REGULATOR ABRB-RELATED"/>
    <property type="match status" value="1"/>
</dbReference>
<dbReference type="RefSeq" id="WP_019951226.1">
    <property type="nucleotide sequence ID" value="NZ_JBHLVX010000060.1"/>
</dbReference>
<proteinExistence type="predicted"/>
<feature type="transmembrane region" description="Helical" evidence="1">
    <location>
        <begin position="151"/>
        <end position="169"/>
    </location>
</feature>
<dbReference type="InterPro" id="IPR017516">
    <property type="entry name" value="AbrB_dup"/>
</dbReference>
<dbReference type="PANTHER" id="PTHR38457">
    <property type="entry name" value="REGULATOR ABRB-RELATED"/>
    <property type="match status" value="1"/>
</dbReference>
<keyword evidence="1" id="KW-0472">Membrane</keyword>